<dbReference type="HOGENOM" id="CLU_028871_10_4_2"/>
<dbReference type="GO" id="GO:0016020">
    <property type="term" value="C:membrane"/>
    <property type="evidence" value="ECO:0007669"/>
    <property type="project" value="InterPro"/>
</dbReference>
<evidence type="ECO:0000256" key="1">
    <source>
        <dbReference type="ARBA" id="ARBA00004308"/>
    </source>
</evidence>
<dbReference type="STRING" id="1434107.MSBR3_3431"/>
<evidence type="ECO:0000313" key="6">
    <source>
        <dbReference type="EMBL" id="AKB84009.1"/>
    </source>
</evidence>
<protein>
    <submittedName>
        <fullName evidence="6">ABC-type nitrate/sulfonate/bicarbonate transport systems, periplasmic component</fullName>
    </submittedName>
</protein>
<evidence type="ECO:0000313" key="7">
    <source>
        <dbReference type="Proteomes" id="UP000033066"/>
    </source>
</evidence>
<dbReference type="NCBIfam" id="TIGR01728">
    <property type="entry name" value="SsuA_fam"/>
    <property type="match status" value="1"/>
</dbReference>
<dbReference type="AlphaFoldDB" id="A0A0E3X031"/>
<dbReference type="GeneID" id="24791099"/>
<dbReference type="EMBL" id="CP009517">
    <property type="protein sequence ID" value="AKB84009.1"/>
    <property type="molecule type" value="Genomic_DNA"/>
</dbReference>
<reference evidence="6" key="1">
    <citation type="submission" date="2014-07" db="EMBL/GenBank/DDBJ databases">
        <title>Methanogenic archaea and the global carbon cycle.</title>
        <authorList>
            <person name="Henriksen J.R."/>
            <person name="Luke J."/>
            <person name="Reinhart S."/>
            <person name="Benedict M.N."/>
            <person name="Youngblut N.D."/>
            <person name="Metcalf M.E."/>
            <person name="Whitaker R.J."/>
            <person name="Metcalf W.W."/>
        </authorList>
    </citation>
    <scope>NUCLEOTIDE SEQUENCE [LARGE SCALE GENOMIC DNA]</scope>
    <source>
        <strain evidence="6">3</strain>
    </source>
</reference>
<organism evidence="6 7">
    <name type="scientific">Methanosarcina barkeri 3</name>
    <dbReference type="NCBI Taxonomy" id="1434107"/>
    <lineage>
        <taxon>Archaea</taxon>
        <taxon>Methanobacteriati</taxon>
        <taxon>Methanobacteriota</taxon>
        <taxon>Stenosarchaea group</taxon>
        <taxon>Methanomicrobia</taxon>
        <taxon>Methanosarcinales</taxon>
        <taxon>Methanosarcinaceae</taxon>
        <taxon>Methanosarcina</taxon>
    </lineage>
</organism>
<dbReference type="PATRIC" id="fig|1434107.4.peg.4303"/>
<name>A0A0E3X031_METBA</name>
<evidence type="ECO:0000256" key="3">
    <source>
        <dbReference type="ARBA" id="ARBA00022475"/>
    </source>
</evidence>
<keyword evidence="5" id="KW-0472">Membrane</keyword>
<sequence length="340" mass="37109">MKKLSIIALVLLMVTSIFVSGCASNDDNSNESGVNETSTLTELNIGYQPSTHQIAYMTAAEKGWWKADLAPYGITKIKEYQFPTGAPEMQAMLAGDLDVAYVGAAPVITALSQGLDAKIVAPVQINGSSLVLRNDHKYGSPQDLKGLKIATYPPGTIQDTLLRSWLQKNGLDPEKDVTILGMTPGDAVTAISAKQVDAVFLPHPSPAVVEKENIGRTIVQSGEMEGNHACCVLVVSGKLIREHPEIVEQVVKTHIKATEYNQAHMDEAAKIYSNKTTEDLDTVKKSLQEWDGAWITDPALIENSSVNYSEVQYELGYIPKSLTKEEIFDTSFYDKAMSEK</sequence>
<dbReference type="OrthoDB" id="10037at2157"/>
<dbReference type="Gene3D" id="3.40.190.10">
    <property type="entry name" value="Periplasmic binding protein-like II"/>
    <property type="match status" value="2"/>
</dbReference>
<comment type="subcellular location">
    <subcellularLocation>
        <location evidence="1">Endomembrane system</location>
    </subcellularLocation>
</comment>
<dbReference type="SUPFAM" id="SSF53850">
    <property type="entry name" value="Periplasmic binding protein-like II"/>
    <property type="match status" value="1"/>
</dbReference>
<accession>A0A0E3X031</accession>
<dbReference type="RefSeq" id="WP_048109731.1">
    <property type="nucleotide sequence ID" value="NZ_CP009517.1"/>
</dbReference>
<dbReference type="KEGG" id="mbak:MSBR3_3431"/>
<proteinExistence type="predicted"/>
<dbReference type="PANTHER" id="PTHR30024:SF42">
    <property type="entry name" value="ALIPHATIC SULFONATES-BINDING PROTEIN-RELATED"/>
    <property type="match status" value="1"/>
</dbReference>
<keyword evidence="3" id="KW-1003">Cell membrane</keyword>
<evidence type="ECO:0000256" key="4">
    <source>
        <dbReference type="ARBA" id="ARBA00022519"/>
    </source>
</evidence>
<gene>
    <name evidence="6" type="ORF">MSBR3_3431</name>
</gene>
<dbReference type="PROSITE" id="PS51257">
    <property type="entry name" value="PROKAR_LIPOPROTEIN"/>
    <property type="match status" value="1"/>
</dbReference>
<dbReference type="InterPro" id="IPR010067">
    <property type="entry name" value="ABC_SsuA_sub-bd"/>
</dbReference>
<dbReference type="PANTHER" id="PTHR30024">
    <property type="entry name" value="ALIPHATIC SULFONATES-BINDING PROTEIN-RELATED"/>
    <property type="match status" value="1"/>
</dbReference>
<evidence type="ECO:0000256" key="2">
    <source>
        <dbReference type="ARBA" id="ARBA00022448"/>
    </source>
</evidence>
<dbReference type="Proteomes" id="UP000033066">
    <property type="component" value="Chromosome"/>
</dbReference>
<keyword evidence="2" id="KW-0813">Transport</keyword>
<dbReference type="GO" id="GO:0012505">
    <property type="term" value="C:endomembrane system"/>
    <property type="evidence" value="ECO:0007669"/>
    <property type="project" value="UniProtKB-SubCell"/>
</dbReference>
<dbReference type="GO" id="GO:0042626">
    <property type="term" value="F:ATPase-coupled transmembrane transporter activity"/>
    <property type="evidence" value="ECO:0007669"/>
    <property type="project" value="InterPro"/>
</dbReference>
<keyword evidence="7" id="KW-1185">Reference proteome</keyword>
<dbReference type="CDD" id="cd13553">
    <property type="entry name" value="PBP2_NrtA_CpmA_like"/>
    <property type="match status" value="1"/>
</dbReference>
<dbReference type="Pfam" id="PF13379">
    <property type="entry name" value="NMT1_2"/>
    <property type="match status" value="1"/>
</dbReference>
<evidence type="ECO:0000256" key="5">
    <source>
        <dbReference type="ARBA" id="ARBA00023136"/>
    </source>
</evidence>
<keyword evidence="4" id="KW-0997">Cell inner membrane</keyword>
<dbReference type="InterPro" id="IPR044527">
    <property type="entry name" value="NrtA/CpmA_ABC-bd_dom"/>
</dbReference>